<evidence type="ECO:0000313" key="1">
    <source>
        <dbReference type="EMBL" id="RDX65893.1"/>
    </source>
</evidence>
<evidence type="ECO:0000313" key="2">
    <source>
        <dbReference type="Proteomes" id="UP000257109"/>
    </source>
</evidence>
<proteinExistence type="predicted"/>
<gene>
    <name evidence="1" type="ORF">CR513_55405</name>
</gene>
<comment type="caution">
    <text evidence="1">The sequence shown here is derived from an EMBL/GenBank/DDBJ whole genome shotgun (WGS) entry which is preliminary data.</text>
</comment>
<dbReference type="Proteomes" id="UP000257109">
    <property type="component" value="Unassembled WGS sequence"/>
</dbReference>
<protein>
    <submittedName>
        <fullName evidence="1">Uncharacterized protein</fullName>
    </submittedName>
</protein>
<sequence length="89" mass="10273">MATESLIQLTIPRFNELEALQLKVLKSKNYFFQAIDHPILETILSKDTIANLGLYENEVPRFGKNKEATTSITSPRFRATSNEVWRINF</sequence>
<accession>A0A371EIM9</accession>
<reference evidence="1" key="1">
    <citation type="submission" date="2018-05" db="EMBL/GenBank/DDBJ databases">
        <title>Draft genome of Mucuna pruriens seed.</title>
        <authorList>
            <person name="Nnadi N.E."/>
            <person name="Vos R."/>
            <person name="Hasami M.H."/>
            <person name="Devisetty U.K."/>
            <person name="Aguiy J.C."/>
        </authorList>
    </citation>
    <scope>NUCLEOTIDE SEQUENCE [LARGE SCALE GENOMIC DNA]</scope>
    <source>
        <strain evidence="1">JCA_2017</strain>
    </source>
</reference>
<dbReference type="AlphaFoldDB" id="A0A371EIM9"/>
<name>A0A371EIM9_MUCPR</name>
<dbReference type="EMBL" id="QJKJ01013689">
    <property type="protein sequence ID" value="RDX65893.1"/>
    <property type="molecule type" value="Genomic_DNA"/>
</dbReference>
<feature type="non-terminal residue" evidence="1">
    <location>
        <position position="1"/>
    </location>
</feature>
<organism evidence="1 2">
    <name type="scientific">Mucuna pruriens</name>
    <name type="common">Velvet bean</name>
    <name type="synonym">Dolichos pruriens</name>
    <dbReference type="NCBI Taxonomy" id="157652"/>
    <lineage>
        <taxon>Eukaryota</taxon>
        <taxon>Viridiplantae</taxon>
        <taxon>Streptophyta</taxon>
        <taxon>Embryophyta</taxon>
        <taxon>Tracheophyta</taxon>
        <taxon>Spermatophyta</taxon>
        <taxon>Magnoliopsida</taxon>
        <taxon>eudicotyledons</taxon>
        <taxon>Gunneridae</taxon>
        <taxon>Pentapetalae</taxon>
        <taxon>rosids</taxon>
        <taxon>fabids</taxon>
        <taxon>Fabales</taxon>
        <taxon>Fabaceae</taxon>
        <taxon>Papilionoideae</taxon>
        <taxon>50 kb inversion clade</taxon>
        <taxon>NPAAA clade</taxon>
        <taxon>indigoferoid/millettioid clade</taxon>
        <taxon>Phaseoleae</taxon>
        <taxon>Mucuna</taxon>
    </lineage>
</organism>
<keyword evidence="2" id="KW-1185">Reference proteome</keyword>